<keyword evidence="1" id="KW-0547">Nucleotide-binding</keyword>
<dbReference type="PANTHER" id="PTHR43309">
    <property type="entry name" value="5-OXOPROLINASE SUBUNIT C"/>
    <property type="match status" value="1"/>
</dbReference>
<comment type="caution">
    <text evidence="5">The sequence shown here is derived from an EMBL/GenBank/DDBJ whole genome shotgun (WGS) entry which is preliminary data.</text>
</comment>
<dbReference type="SUPFAM" id="SSF50891">
    <property type="entry name" value="Cyclophilin-like"/>
    <property type="match status" value="1"/>
</dbReference>
<name>A0ABR9QGT6_9BACI</name>
<reference evidence="5 6" key="1">
    <citation type="submission" date="2020-10" db="EMBL/GenBank/DDBJ databases">
        <title>Bacillus sp. HD4P25, an endophyte from a halophyte.</title>
        <authorList>
            <person name="Sun J.-Q."/>
        </authorList>
    </citation>
    <scope>NUCLEOTIDE SEQUENCE [LARGE SCALE GENOMIC DNA]</scope>
    <source>
        <strain evidence="5 6">YIM 93174</strain>
    </source>
</reference>
<evidence type="ECO:0000313" key="5">
    <source>
        <dbReference type="EMBL" id="MBE4907706.1"/>
    </source>
</evidence>
<dbReference type="InterPro" id="IPR003778">
    <property type="entry name" value="CT_A_B"/>
</dbReference>
<dbReference type="RefSeq" id="WP_193535185.1">
    <property type="nucleotide sequence ID" value="NZ_JADCLJ010000016.1"/>
</dbReference>
<dbReference type="InterPro" id="IPR029000">
    <property type="entry name" value="Cyclophilin-like_dom_sf"/>
</dbReference>
<evidence type="ECO:0000256" key="1">
    <source>
        <dbReference type="ARBA" id="ARBA00022741"/>
    </source>
</evidence>
<keyword evidence="3" id="KW-0067">ATP-binding</keyword>
<dbReference type="EMBL" id="JADCLJ010000016">
    <property type="protein sequence ID" value="MBE4907706.1"/>
    <property type="molecule type" value="Genomic_DNA"/>
</dbReference>
<dbReference type="NCBIfam" id="TIGR00724">
    <property type="entry name" value="urea_amlyse_rel"/>
    <property type="match status" value="1"/>
</dbReference>
<organism evidence="5 6">
    <name type="scientific">Litchfieldia luteola</name>
    <dbReference type="NCBI Taxonomy" id="682179"/>
    <lineage>
        <taxon>Bacteria</taxon>
        <taxon>Bacillati</taxon>
        <taxon>Bacillota</taxon>
        <taxon>Bacilli</taxon>
        <taxon>Bacillales</taxon>
        <taxon>Bacillaceae</taxon>
        <taxon>Litchfieldia</taxon>
    </lineage>
</organism>
<proteinExistence type="predicted"/>
<dbReference type="PANTHER" id="PTHR43309:SF5">
    <property type="entry name" value="5-OXOPROLINASE SUBUNIT C"/>
    <property type="match status" value="1"/>
</dbReference>
<sequence length="313" mass="34850">MQLPLFQVLKKGLLTTFQDKGRYGYQQFGVVTGGAMDVDSLRIANLLVGNQIDEVCLEISMLGPTLQVLADEVVISICGANLSPSINNQPMPLWQSVRVYKNDIIKFGKPKHGIRSYLAVSGGFFVEEVLGSKSFYQKADLGTSIEEGDQLMGFPSTKKKRMKGIAHSTQPQYEKDITVRVIVGPHENEFSTESIEHFFKEPYKVMQADRMGYRLNSNTKLEHKNKADIASDAIPIGGIQVPSNGQPIILMADRQTTGGYTRIGTVITADIPKIAQVPPGGSIRFEKCTIEQAHSAYQEREKFIRILQKLRRD</sequence>
<gene>
    <name evidence="5" type="ORF">IMZ08_06520</name>
</gene>
<accession>A0ABR9QGT6</accession>
<dbReference type="InterPro" id="IPR052708">
    <property type="entry name" value="PxpC"/>
</dbReference>
<evidence type="ECO:0000256" key="2">
    <source>
        <dbReference type="ARBA" id="ARBA00022801"/>
    </source>
</evidence>
<evidence type="ECO:0000259" key="4">
    <source>
        <dbReference type="SMART" id="SM00797"/>
    </source>
</evidence>
<dbReference type="SMART" id="SM00797">
    <property type="entry name" value="AHS2"/>
    <property type="match status" value="1"/>
</dbReference>
<dbReference type="Gene3D" id="2.40.100.10">
    <property type="entry name" value="Cyclophilin-like"/>
    <property type="match status" value="1"/>
</dbReference>
<dbReference type="Proteomes" id="UP001516662">
    <property type="component" value="Unassembled WGS sequence"/>
</dbReference>
<keyword evidence="2" id="KW-0378">Hydrolase</keyword>
<protein>
    <submittedName>
        <fullName evidence="5">Biotin-dependent carboxyltransferase</fullName>
    </submittedName>
</protein>
<dbReference type="Pfam" id="PF02626">
    <property type="entry name" value="CT_A_B"/>
    <property type="match status" value="1"/>
</dbReference>
<evidence type="ECO:0000256" key="3">
    <source>
        <dbReference type="ARBA" id="ARBA00022840"/>
    </source>
</evidence>
<feature type="domain" description="Carboxyltransferase" evidence="4">
    <location>
        <begin position="27"/>
        <end position="303"/>
    </location>
</feature>
<keyword evidence="6" id="KW-1185">Reference proteome</keyword>
<evidence type="ECO:0000313" key="6">
    <source>
        <dbReference type="Proteomes" id="UP001516662"/>
    </source>
</evidence>